<gene>
    <name evidence="3" type="ORF">PR002_g29904</name>
</gene>
<protein>
    <recommendedName>
        <fullName evidence="2">PiggyBac transposable element-derived protein domain-containing protein</fullName>
    </recommendedName>
</protein>
<dbReference type="Proteomes" id="UP000435112">
    <property type="component" value="Unassembled WGS sequence"/>
</dbReference>
<name>A0A6A3GWZ7_9STRA</name>
<dbReference type="InterPro" id="IPR029526">
    <property type="entry name" value="PGBD"/>
</dbReference>
<dbReference type="EMBL" id="QXFU01006297">
    <property type="protein sequence ID" value="KAE8961433.1"/>
    <property type="molecule type" value="Genomic_DNA"/>
</dbReference>
<evidence type="ECO:0000313" key="3">
    <source>
        <dbReference type="EMBL" id="KAE8961433.1"/>
    </source>
</evidence>
<dbReference type="AlphaFoldDB" id="A0A6A3GWZ7"/>
<dbReference type="PANTHER" id="PTHR46599">
    <property type="entry name" value="PIGGYBAC TRANSPOSABLE ELEMENT-DERIVED PROTEIN 4"/>
    <property type="match status" value="1"/>
</dbReference>
<feature type="domain" description="PiggyBac transposable element-derived protein" evidence="2">
    <location>
        <begin position="184"/>
        <end position="388"/>
    </location>
</feature>
<comment type="caution">
    <text evidence="3">The sequence shown here is derived from an EMBL/GenBank/DDBJ whole genome shotgun (WGS) entry which is preliminary data.</text>
</comment>
<dbReference type="OrthoDB" id="124317at2759"/>
<evidence type="ECO:0000256" key="1">
    <source>
        <dbReference type="SAM" id="MobiDB-lite"/>
    </source>
</evidence>
<reference evidence="3 4" key="1">
    <citation type="submission" date="2018-09" db="EMBL/GenBank/DDBJ databases">
        <title>Genomic investigation of the strawberry pathogen Phytophthora fragariae indicates pathogenicity is determined by transcriptional variation in three key races.</title>
        <authorList>
            <person name="Adams T.M."/>
            <person name="Armitage A.D."/>
            <person name="Sobczyk M.K."/>
            <person name="Bates H.J."/>
            <person name="Dunwell J.M."/>
            <person name="Nellist C.F."/>
            <person name="Harrison R.J."/>
        </authorList>
    </citation>
    <scope>NUCLEOTIDE SEQUENCE [LARGE SCALE GENOMIC DNA]</scope>
    <source>
        <strain evidence="3 4">SCRP324</strain>
    </source>
</reference>
<accession>A0A6A3GWZ7</accession>
<dbReference type="Pfam" id="PF13843">
    <property type="entry name" value="DDE_Tnp_1_7"/>
    <property type="match status" value="1"/>
</dbReference>
<proteinExistence type="predicted"/>
<dbReference type="PANTHER" id="PTHR46599:SF3">
    <property type="entry name" value="PIGGYBAC TRANSPOSABLE ELEMENT-DERIVED PROTEIN 4"/>
    <property type="match status" value="1"/>
</dbReference>
<feature type="region of interest" description="Disordered" evidence="1">
    <location>
        <begin position="1"/>
        <end position="42"/>
    </location>
</feature>
<organism evidence="3 4">
    <name type="scientific">Phytophthora rubi</name>
    <dbReference type="NCBI Taxonomy" id="129364"/>
    <lineage>
        <taxon>Eukaryota</taxon>
        <taxon>Sar</taxon>
        <taxon>Stramenopiles</taxon>
        <taxon>Oomycota</taxon>
        <taxon>Peronosporomycetes</taxon>
        <taxon>Peronosporales</taxon>
        <taxon>Peronosporaceae</taxon>
        <taxon>Phytophthora</taxon>
    </lineage>
</organism>
<feature type="compositionally biased region" description="Polar residues" evidence="1">
    <location>
        <begin position="1"/>
        <end position="13"/>
    </location>
</feature>
<feature type="compositionally biased region" description="Acidic residues" evidence="1">
    <location>
        <begin position="24"/>
        <end position="42"/>
    </location>
</feature>
<evidence type="ECO:0000313" key="4">
    <source>
        <dbReference type="Proteomes" id="UP000435112"/>
    </source>
</evidence>
<sequence>MDSTKSATANAASQAEEGPPCPDEASDGGFDSDLDGDGADSEDWYFETDLVAELEAELELRESAKAETVASAAEAALSDSDDALDGVALLARQRARERRELARNRLRAAKATLTRDLDTTTANWDELTKEEMGVLAQDTEALQKMRADGWDFDPLTQPVRDESYPMLYSGDYGPTDEVLDKAESPLELFFFFMPRRLWLKIACESNRYYDQHLNERVGRMYEKKVAQDADVTRDSVLLAEMKQHKNIKAKDVLHCIGLLIARMLCPHKHRFADHWAKEGVGAVPKGTFGRYMSKARFGRIMQNLHFTDNTDAKAETDRAWKVRSVVDALQETFARGYNVLPVLAFDEAMIPSRSRNNVTRQFMKDNPHKWGTKVFMTCCADTAYCLRYVASALQYGERIFSTKSHMLYYTSC</sequence>
<evidence type="ECO:0000259" key="2">
    <source>
        <dbReference type="Pfam" id="PF13843"/>
    </source>
</evidence>